<dbReference type="Proteomes" id="UP001345963">
    <property type="component" value="Unassembled WGS sequence"/>
</dbReference>
<reference evidence="1 2" key="1">
    <citation type="submission" date="2021-07" db="EMBL/GenBank/DDBJ databases">
        <authorList>
            <person name="Palmer J.M."/>
        </authorList>
    </citation>
    <scope>NUCLEOTIDE SEQUENCE [LARGE SCALE GENOMIC DNA]</scope>
    <source>
        <strain evidence="1 2">AT_MEX2019</strain>
        <tissue evidence="1">Muscle</tissue>
    </source>
</reference>
<evidence type="ECO:0000313" key="1">
    <source>
        <dbReference type="EMBL" id="MED6259570.1"/>
    </source>
</evidence>
<dbReference type="EMBL" id="JAHUTI010084551">
    <property type="protein sequence ID" value="MED6259570.1"/>
    <property type="molecule type" value="Genomic_DNA"/>
</dbReference>
<gene>
    <name evidence="1" type="ORF">ATANTOWER_025404</name>
</gene>
<comment type="caution">
    <text evidence="1">The sequence shown here is derived from an EMBL/GenBank/DDBJ whole genome shotgun (WGS) entry which is preliminary data.</text>
</comment>
<accession>A0ABU7CCR9</accession>
<name>A0ABU7CCR9_9TELE</name>
<evidence type="ECO:0000313" key="2">
    <source>
        <dbReference type="Proteomes" id="UP001345963"/>
    </source>
</evidence>
<keyword evidence="2" id="KW-1185">Reference proteome</keyword>
<organism evidence="1 2">
    <name type="scientific">Ataeniobius toweri</name>
    <dbReference type="NCBI Taxonomy" id="208326"/>
    <lineage>
        <taxon>Eukaryota</taxon>
        <taxon>Metazoa</taxon>
        <taxon>Chordata</taxon>
        <taxon>Craniata</taxon>
        <taxon>Vertebrata</taxon>
        <taxon>Euteleostomi</taxon>
        <taxon>Actinopterygii</taxon>
        <taxon>Neopterygii</taxon>
        <taxon>Teleostei</taxon>
        <taxon>Neoteleostei</taxon>
        <taxon>Acanthomorphata</taxon>
        <taxon>Ovalentaria</taxon>
        <taxon>Atherinomorphae</taxon>
        <taxon>Cyprinodontiformes</taxon>
        <taxon>Goodeidae</taxon>
        <taxon>Ataeniobius</taxon>
    </lineage>
</organism>
<sequence>MSCKRKAILKETTGKKAAAVCTGDIWKNEIWSEKLKTNLEIDQNCTAHYPEHTTPFLNIVVPALLCGMLFLIRTERLKVKVDGGADYRSIIKENLLEAAKDLRL</sequence>
<proteinExistence type="predicted"/>
<protein>
    <submittedName>
        <fullName evidence="1">Uncharacterized protein</fullName>
    </submittedName>
</protein>